<keyword evidence="3" id="KW-1185">Reference proteome</keyword>
<organism evidence="2 3">
    <name type="scientific">Desulfococcus multivorans DSM 2059</name>
    <dbReference type="NCBI Taxonomy" id="1121405"/>
    <lineage>
        <taxon>Bacteria</taxon>
        <taxon>Pseudomonadati</taxon>
        <taxon>Thermodesulfobacteriota</taxon>
        <taxon>Desulfobacteria</taxon>
        <taxon>Desulfobacterales</taxon>
        <taxon>Desulfococcaceae</taxon>
        <taxon>Desulfococcus</taxon>
    </lineage>
</organism>
<sequence length="98" mass="11093">MRTNPTARWCLLGAMLMMCLFLISCNKVNRANFERIQEGMSMAEVVEILGEPTDASQIDLSFVAGAAAKWEDEKTGRKISVQFLNGKVKFKQFEDTER</sequence>
<dbReference type="PROSITE" id="PS51257">
    <property type="entry name" value="PROKAR_LIPOPROTEIN"/>
    <property type="match status" value="1"/>
</dbReference>
<reference evidence="2 3" key="1">
    <citation type="journal article" date="2013" name="Genome Announc.">
        <title>Draft genome sequences for three mercury-methylating, sulfate-reducing bacteria.</title>
        <authorList>
            <person name="Brown S.D."/>
            <person name="Hurt R.A.Jr."/>
            <person name="Gilmour C.C."/>
            <person name="Elias D.A."/>
        </authorList>
    </citation>
    <scope>NUCLEOTIDE SEQUENCE [LARGE SCALE GENOMIC DNA]</scope>
    <source>
        <strain evidence="2 3">DSM 2059</strain>
    </source>
</reference>
<dbReference type="EMBL" id="ATHJ01000106">
    <property type="protein sequence ID" value="EPR35710.1"/>
    <property type="molecule type" value="Genomic_DNA"/>
</dbReference>
<keyword evidence="1" id="KW-0732">Signal</keyword>
<accession>S7TGH9</accession>
<name>S7TGH9_DESML</name>
<dbReference type="eggNOG" id="COG2913">
    <property type="taxonomic scope" value="Bacteria"/>
</dbReference>
<evidence type="ECO:0000313" key="3">
    <source>
        <dbReference type="Proteomes" id="UP000014977"/>
    </source>
</evidence>
<evidence type="ECO:0000313" key="2">
    <source>
        <dbReference type="EMBL" id="EPR35710.1"/>
    </source>
</evidence>
<comment type="caution">
    <text evidence="2">The sequence shown here is derived from an EMBL/GenBank/DDBJ whole genome shotgun (WGS) entry which is preliminary data.</text>
</comment>
<dbReference type="Gene3D" id="3.30.1450.10">
    <property type="match status" value="1"/>
</dbReference>
<dbReference type="OrthoDB" id="5422169at2"/>
<dbReference type="AlphaFoldDB" id="S7TGH9"/>
<evidence type="ECO:0008006" key="4">
    <source>
        <dbReference type="Google" id="ProtNLM"/>
    </source>
</evidence>
<dbReference type="Pfam" id="PF12978">
    <property type="entry name" value="DUF3862"/>
    <property type="match status" value="1"/>
</dbReference>
<dbReference type="Proteomes" id="UP000014977">
    <property type="component" value="Unassembled WGS sequence"/>
</dbReference>
<proteinExistence type="predicted"/>
<protein>
    <recommendedName>
        <fullName evidence="4">Lipoprotein SmpA/OmlA domain-containing protein</fullName>
    </recommendedName>
</protein>
<gene>
    <name evidence="2" type="ORF">dsmv_3090</name>
</gene>
<dbReference type="InterPro" id="IPR037873">
    <property type="entry name" value="BamE-like"/>
</dbReference>
<dbReference type="STRING" id="897.B2D07_02650"/>
<dbReference type="InterPro" id="IPR024418">
    <property type="entry name" value="DUF3862"/>
</dbReference>
<evidence type="ECO:0000256" key="1">
    <source>
        <dbReference type="ARBA" id="ARBA00022729"/>
    </source>
</evidence>
<dbReference type="RefSeq" id="WP_020878180.1">
    <property type="nucleotide sequence ID" value="NZ_ATHJ01000106.1"/>
</dbReference>